<feature type="transmembrane region" description="Helical" evidence="1">
    <location>
        <begin position="42"/>
        <end position="63"/>
    </location>
</feature>
<feature type="transmembrane region" description="Helical" evidence="1">
    <location>
        <begin position="75"/>
        <end position="96"/>
    </location>
</feature>
<gene>
    <name evidence="3" type="ORF">METZ01_LOCUS74577</name>
</gene>
<sequence>MTTVASNRVLFGIILMVLAMLLLPFMDAIVKFLSNRYPILQLIWARFFFHFLIILPCVVFQYGRRVFHQAHPLKLLSPGLFLLGGTGLFFIAIQYLPLADAIAILFFDAVIVVALSSLVLGEQVPLRRWLACAVGFIAILMIVRPGGAGFHWASLLALAAALFWALYFVSTRMMSGKVPPLVLLGWQSVSGFVLLTAALPFYWVTPTLADGILMALIGATGAAGHLLFIRAFSFAQASLLAPLRYLEIIMQVVLGYWLFSDYPDLWAWAGIALIIGVGVYLGRAELTHSTAGNHQVEVSDANHTVL</sequence>
<feature type="transmembrane region" description="Helical" evidence="1">
    <location>
        <begin position="265"/>
        <end position="282"/>
    </location>
</feature>
<feature type="domain" description="EamA" evidence="2">
    <location>
        <begin position="11"/>
        <end position="143"/>
    </location>
</feature>
<reference evidence="3" key="1">
    <citation type="submission" date="2018-05" db="EMBL/GenBank/DDBJ databases">
        <authorList>
            <person name="Lanie J.A."/>
            <person name="Ng W.-L."/>
            <person name="Kazmierczak K.M."/>
            <person name="Andrzejewski T.M."/>
            <person name="Davidsen T.M."/>
            <person name="Wayne K.J."/>
            <person name="Tettelin H."/>
            <person name="Glass J.I."/>
            <person name="Rusch D."/>
            <person name="Podicherti R."/>
            <person name="Tsui H.-C.T."/>
            <person name="Winkler M.E."/>
        </authorList>
    </citation>
    <scope>NUCLEOTIDE SEQUENCE</scope>
</reference>
<feature type="transmembrane region" description="Helical" evidence="1">
    <location>
        <begin position="241"/>
        <end position="259"/>
    </location>
</feature>
<keyword evidence="1" id="KW-1133">Transmembrane helix</keyword>
<feature type="domain" description="EamA" evidence="2">
    <location>
        <begin position="152"/>
        <end position="276"/>
    </location>
</feature>
<dbReference type="EMBL" id="UINC01005500">
    <property type="protein sequence ID" value="SVA21723.1"/>
    <property type="molecule type" value="Genomic_DNA"/>
</dbReference>
<keyword evidence="1" id="KW-0472">Membrane</keyword>
<name>A0A381U5G3_9ZZZZ</name>
<protein>
    <recommendedName>
        <fullName evidence="2">EamA domain-containing protein</fullName>
    </recommendedName>
</protein>
<evidence type="ECO:0000313" key="3">
    <source>
        <dbReference type="EMBL" id="SVA21723.1"/>
    </source>
</evidence>
<evidence type="ECO:0000256" key="1">
    <source>
        <dbReference type="SAM" id="Phobius"/>
    </source>
</evidence>
<evidence type="ECO:0000259" key="2">
    <source>
        <dbReference type="Pfam" id="PF00892"/>
    </source>
</evidence>
<dbReference type="InterPro" id="IPR037185">
    <property type="entry name" value="EmrE-like"/>
</dbReference>
<keyword evidence="1" id="KW-0812">Transmembrane</keyword>
<organism evidence="3">
    <name type="scientific">marine metagenome</name>
    <dbReference type="NCBI Taxonomy" id="408172"/>
    <lineage>
        <taxon>unclassified sequences</taxon>
        <taxon>metagenomes</taxon>
        <taxon>ecological metagenomes</taxon>
    </lineage>
</organism>
<feature type="transmembrane region" description="Helical" evidence="1">
    <location>
        <begin position="9"/>
        <end position="30"/>
    </location>
</feature>
<dbReference type="AlphaFoldDB" id="A0A381U5G3"/>
<dbReference type="SUPFAM" id="SSF103481">
    <property type="entry name" value="Multidrug resistance efflux transporter EmrE"/>
    <property type="match status" value="2"/>
</dbReference>
<dbReference type="PANTHER" id="PTHR22911">
    <property type="entry name" value="ACYL-MALONYL CONDENSING ENZYME-RELATED"/>
    <property type="match status" value="1"/>
</dbReference>
<feature type="transmembrane region" description="Helical" evidence="1">
    <location>
        <begin position="181"/>
        <end position="205"/>
    </location>
</feature>
<feature type="transmembrane region" description="Helical" evidence="1">
    <location>
        <begin position="150"/>
        <end position="169"/>
    </location>
</feature>
<proteinExistence type="predicted"/>
<dbReference type="GO" id="GO:0016020">
    <property type="term" value="C:membrane"/>
    <property type="evidence" value="ECO:0007669"/>
    <property type="project" value="InterPro"/>
</dbReference>
<feature type="transmembrane region" description="Helical" evidence="1">
    <location>
        <begin position="102"/>
        <end position="121"/>
    </location>
</feature>
<dbReference type="InterPro" id="IPR000620">
    <property type="entry name" value="EamA_dom"/>
</dbReference>
<dbReference type="Pfam" id="PF00892">
    <property type="entry name" value="EamA"/>
    <property type="match status" value="2"/>
</dbReference>
<accession>A0A381U5G3</accession>
<feature type="transmembrane region" description="Helical" evidence="1">
    <location>
        <begin position="211"/>
        <end position="229"/>
    </location>
</feature>
<dbReference type="PANTHER" id="PTHR22911:SF103">
    <property type="entry name" value="BLR2811 PROTEIN"/>
    <property type="match status" value="1"/>
</dbReference>
<feature type="transmembrane region" description="Helical" evidence="1">
    <location>
        <begin position="128"/>
        <end position="144"/>
    </location>
</feature>